<dbReference type="Pfam" id="PF16189">
    <property type="entry name" value="Creatinase_N_2"/>
    <property type="match status" value="1"/>
</dbReference>
<dbReference type="Pfam" id="PF01321">
    <property type="entry name" value="Creatinase_N"/>
    <property type="match status" value="1"/>
</dbReference>
<dbReference type="GO" id="GO:0046872">
    <property type="term" value="F:metal ion binding"/>
    <property type="evidence" value="ECO:0007669"/>
    <property type="project" value="UniProtKB-KW"/>
</dbReference>
<dbReference type="AlphaFoldDB" id="A0A1D8NJ32"/>
<name>A0A1D8NJ32_YARLL</name>
<dbReference type="VEuPathDB" id="FungiDB:YALI0_E19184g"/>
<dbReference type="InterPro" id="IPR000587">
    <property type="entry name" value="Creatinase_N"/>
</dbReference>
<dbReference type="Gene3D" id="3.40.350.10">
    <property type="entry name" value="Creatinase/prolidase N-terminal domain"/>
    <property type="match status" value="2"/>
</dbReference>
<dbReference type="EMBL" id="KZ859101">
    <property type="protein sequence ID" value="RDW23214.1"/>
    <property type="molecule type" value="Genomic_DNA"/>
</dbReference>
<evidence type="ECO:0000256" key="5">
    <source>
        <dbReference type="ARBA" id="ARBA00023211"/>
    </source>
</evidence>
<dbReference type="EMBL" id="CP017557">
    <property type="protein sequence ID" value="AOW05642.1"/>
    <property type="molecule type" value="Genomic_DNA"/>
</dbReference>
<keyword evidence="4" id="KW-0378">Hydrolase</keyword>
<dbReference type="Gene3D" id="3.90.230.10">
    <property type="entry name" value="Creatinase/methionine aminopeptidase superfamily"/>
    <property type="match status" value="1"/>
</dbReference>
<accession>A0A1D8NJ32</accession>
<dbReference type="RefSeq" id="XP_504135.1">
    <property type="nucleotide sequence ID" value="XM_504135.1"/>
</dbReference>
<comment type="cofactor">
    <cofactor evidence="1">
        <name>Mn(2+)</name>
        <dbReference type="ChEBI" id="CHEBI:29035"/>
    </cofactor>
</comment>
<dbReference type="InterPro" id="IPR033740">
    <property type="entry name" value="Pept_M24B"/>
</dbReference>
<dbReference type="KEGG" id="yli:2911751"/>
<dbReference type="eggNOG" id="KOG2413">
    <property type="taxonomic scope" value="Eukaryota"/>
</dbReference>
<evidence type="ECO:0000256" key="3">
    <source>
        <dbReference type="ARBA" id="ARBA00022723"/>
    </source>
</evidence>
<dbReference type="SUPFAM" id="SSF55920">
    <property type="entry name" value="Creatinase/aminopeptidase"/>
    <property type="match status" value="1"/>
</dbReference>
<organism evidence="9 11">
    <name type="scientific">Yarrowia lipolytica</name>
    <name type="common">Candida lipolytica</name>
    <dbReference type="NCBI Taxonomy" id="4952"/>
    <lineage>
        <taxon>Eukaryota</taxon>
        <taxon>Fungi</taxon>
        <taxon>Dikarya</taxon>
        <taxon>Ascomycota</taxon>
        <taxon>Saccharomycotina</taxon>
        <taxon>Dipodascomycetes</taxon>
        <taxon>Dipodascales</taxon>
        <taxon>Dipodascales incertae sedis</taxon>
        <taxon>Yarrowia</taxon>
    </lineage>
</organism>
<dbReference type="InterPro" id="IPR032416">
    <property type="entry name" value="Peptidase_M24_C"/>
</dbReference>
<dbReference type="FunFam" id="3.40.350.10:FF:000020">
    <property type="entry name" value="Probable aminopeptidase P, cytoplasmic"/>
    <property type="match status" value="1"/>
</dbReference>
<dbReference type="OMA" id="EPGMILS"/>
<evidence type="ECO:0000256" key="4">
    <source>
        <dbReference type="ARBA" id="ARBA00022801"/>
    </source>
</evidence>
<dbReference type="InterPro" id="IPR050422">
    <property type="entry name" value="X-Pro_aminopeptidase_P"/>
</dbReference>
<keyword evidence="3" id="KW-0479">Metal-binding</keyword>
<dbReference type="FunFam" id="3.90.230.10:FF:000007">
    <property type="entry name" value="Xaa-Pro aminopeptidase P"/>
    <property type="match status" value="1"/>
</dbReference>
<dbReference type="InterPro" id="IPR029149">
    <property type="entry name" value="Creatin/AminoP/Spt16_N"/>
</dbReference>
<dbReference type="GO" id="GO:0005737">
    <property type="term" value="C:cytoplasm"/>
    <property type="evidence" value="ECO:0007669"/>
    <property type="project" value="UniProtKB-ARBA"/>
</dbReference>
<dbReference type="GeneID" id="2911751"/>
<evidence type="ECO:0000313" key="12">
    <source>
        <dbReference type="Proteomes" id="UP000256601"/>
    </source>
</evidence>
<feature type="domain" description="Peptidase M24" evidence="6">
    <location>
        <begin position="361"/>
        <end position="578"/>
    </location>
</feature>
<evidence type="ECO:0000259" key="8">
    <source>
        <dbReference type="Pfam" id="PF16188"/>
    </source>
</evidence>
<sequence length="651" mass="72356">MLRLRLPQLSFLTRTRSFHTDFTMTASSGEKLALLRQLMASKGLGVYIVPSEDAHQSEYTSVCDQRRAYISGFTGSAGTAVITSDTAALATDGRYFLQADEQLDKKYWNLLKQGVKGVPTWQEYAIDYAIKHGVDIGVDSRLVSAVEAEDITKKLALKIEEAGVQADEKNASSVKLVGLHDNLVDAVWSKLDTQPCRPGDPAFPLDVKYTGKPFDLKLEELRVKMRESGGSAIIISALDEIAWLLNLRGSDIPYNPVFFGYVIVTPNYTTLYCDSKKITEACEKHLDGLIDLRPYDDVFADFKKLGEAAQHDKLVFVPKNSSWALVECLGGFKNENKTYTQITSPVLKAKAVKNKTEQEGARAAHLKDGAALCEFFCWLEGVYDAGNPDKLDEVDAASKLVEFREKQPNFVGLSFESISSVGPNAAIIHYAPEKPKAAILDPSKVYLSDTGSQFLEGTTDTTRTWHFGSPSDEERTSNTLVLKGHIALAESVFPEGTTGFALDILARQFLWKYGLDYRHGTGHGIGAFLNVHEGPFGIGFRPAYRDFPMEIGNVVSNEPGYYKDGEYGIRIESVLICKEKKTQENFGGKKYLGFETITRVPLCHKLIDVSMLEDSEKKWVNHYHQVVRNEVGPLVEGEVKEWLLKETAPLE</sequence>
<feature type="domain" description="Creatinase N-terminal" evidence="7">
    <location>
        <begin position="32"/>
        <end position="155"/>
    </location>
</feature>
<reference evidence="10 12" key="2">
    <citation type="submission" date="2018-07" db="EMBL/GenBank/DDBJ databases">
        <title>Draft Genome Assemblies for Five Robust Yarrowia lipolytica Strains Exhibiting High Lipid Production and Pentose Sugar Utilization and Sugar Alcohol Secretion from Undetoxified Lignocellulosic Biomass Hydrolysates.</title>
        <authorList>
            <consortium name="DOE Joint Genome Institute"/>
            <person name="Walker C."/>
            <person name="Ryu S."/>
            <person name="Na H."/>
            <person name="Zane M."/>
            <person name="LaButti K."/>
            <person name="Lipzen A."/>
            <person name="Haridas S."/>
            <person name="Barry K."/>
            <person name="Grigoriev I.V."/>
            <person name="Quarterman J."/>
            <person name="Slininger P."/>
            <person name="Dien B."/>
            <person name="Trinh C.T."/>
        </authorList>
    </citation>
    <scope>NUCLEOTIDE SEQUENCE [LARGE SCALE GENOMIC DNA]</scope>
    <source>
        <strain evidence="10 12">YB392</strain>
    </source>
</reference>
<evidence type="ECO:0000313" key="9">
    <source>
        <dbReference type="EMBL" id="AOW05642.1"/>
    </source>
</evidence>
<dbReference type="Pfam" id="PF00557">
    <property type="entry name" value="Peptidase_M24"/>
    <property type="match status" value="1"/>
</dbReference>
<evidence type="ECO:0000313" key="11">
    <source>
        <dbReference type="Proteomes" id="UP000182444"/>
    </source>
</evidence>
<dbReference type="PANTHER" id="PTHR43763">
    <property type="entry name" value="XAA-PRO AMINOPEPTIDASE 1"/>
    <property type="match status" value="1"/>
</dbReference>
<evidence type="ECO:0000259" key="6">
    <source>
        <dbReference type="Pfam" id="PF00557"/>
    </source>
</evidence>
<reference evidence="9 11" key="1">
    <citation type="journal article" date="2016" name="PLoS ONE">
        <title>Sequence Assembly of Yarrowia lipolytica Strain W29/CLIB89 Shows Transposable Element Diversity.</title>
        <authorList>
            <person name="Magnan C."/>
            <person name="Yu J."/>
            <person name="Chang I."/>
            <person name="Jahn E."/>
            <person name="Kanomata Y."/>
            <person name="Wu J."/>
            <person name="Zeller M."/>
            <person name="Oakes M."/>
            <person name="Baldi P."/>
            <person name="Sandmeyer S."/>
        </authorList>
    </citation>
    <scope>NUCLEOTIDE SEQUENCE [LARGE SCALE GENOMIC DNA]</scope>
    <source>
        <strain evidence="9">CLIB89</strain>
        <strain evidence="11">CLIB89(W29)</strain>
    </source>
</reference>
<evidence type="ECO:0000313" key="10">
    <source>
        <dbReference type="EMBL" id="RDW23214.1"/>
    </source>
</evidence>
<protein>
    <submittedName>
        <fullName evidence="10">Peptidase M24, structural domain-containing protein</fullName>
    </submittedName>
</protein>
<keyword evidence="5" id="KW-0464">Manganese</keyword>
<dbReference type="Proteomes" id="UP000182444">
    <property type="component" value="Chromosome 1E"/>
</dbReference>
<dbReference type="Pfam" id="PF16188">
    <property type="entry name" value="Peptidase_M24_C"/>
    <property type="match status" value="1"/>
</dbReference>
<dbReference type="VEuPathDB" id="FungiDB:YALI1_E22921g"/>
<comment type="similarity">
    <text evidence="2">Belongs to the peptidase M24B family.</text>
</comment>
<evidence type="ECO:0000256" key="2">
    <source>
        <dbReference type="ARBA" id="ARBA00008766"/>
    </source>
</evidence>
<dbReference type="OrthoDB" id="9995434at2759"/>
<feature type="domain" description="Peptidase M24 C-terminal" evidence="8">
    <location>
        <begin position="590"/>
        <end position="650"/>
    </location>
</feature>
<dbReference type="PANTHER" id="PTHR43763:SF6">
    <property type="entry name" value="XAA-PRO AMINOPEPTIDASE 1"/>
    <property type="match status" value="1"/>
</dbReference>
<evidence type="ECO:0000256" key="1">
    <source>
        <dbReference type="ARBA" id="ARBA00001936"/>
    </source>
</evidence>
<dbReference type="InterPro" id="IPR036005">
    <property type="entry name" value="Creatinase/aminopeptidase-like"/>
</dbReference>
<proteinExistence type="inferred from homology"/>
<evidence type="ECO:0000259" key="7">
    <source>
        <dbReference type="Pfam" id="PF01321"/>
    </source>
</evidence>
<gene>
    <name evidence="10" type="ORF">B0I71DRAFT_136305</name>
    <name evidence="9" type="ORF">YALI1_E22921g</name>
</gene>
<dbReference type="CDD" id="cd01085">
    <property type="entry name" value="APP"/>
    <property type="match status" value="1"/>
</dbReference>
<dbReference type="SUPFAM" id="SSF53092">
    <property type="entry name" value="Creatinase/prolidase N-terminal domain"/>
    <property type="match status" value="1"/>
</dbReference>
<dbReference type="InterPro" id="IPR000994">
    <property type="entry name" value="Pept_M24"/>
</dbReference>
<dbReference type="GO" id="GO:0070006">
    <property type="term" value="F:metalloaminopeptidase activity"/>
    <property type="evidence" value="ECO:0007669"/>
    <property type="project" value="InterPro"/>
</dbReference>
<dbReference type="Proteomes" id="UP000256601">
    <property type="component" value="Unassembled WGS sequence"/>
</dbReference>